<dbReference type="EMBL" id="JABCYN010000030">
    <property type="protein sequence ID" value="KAF6009671.1"/>
    <property type="molecule type" value="Genomic_DNA"/>
</dbReference>
<dbReference type="SUPFAM" id="SSF57850">
    <property type="entry name" value="RING/U-box"/>
    <property type="match status" value="1"/>
</dbReference>
<evidence type="ECO:0000256" key="6">
    <source>
        <dbReference type="ARBA" id="ARBA00022692"/>
    </source>
</evidence>
<evidence type="ECO:0000256" key="1">
    <source>
        <dbReference type="ARBA" id="ARBA00000900"/>
    </source>
</evidence>
<keyword evidence="10" id="KW-0862">Zinc</keyword>
<keyword evidence="11 14" id="KW-1133">Transmembrane helix</keyword>
<dbReference type="InterPro" id="IPR013083">
    <property type="entry name" value="Znf_RING/FYVE/PHD"/>
</dbReference>
<feature type="transmembrane region" description="Helical" evidence="14">
    <location>
        <begin position="1082"/>
        <end position="1104"/>
    </location>
</feature>
<feature type="domain" description="RING-CH-type" evidence="15">
    <location>
        <begin position="1"/>
        <end position="61"/>
    </location>
</feature>
<dbReference type="FunFam" id="3.30.40.10:FF:000287">
    <property type="entry name" value="RING finger membrane protein"/>
    <property type="match status" value="1"/>
</dbReference>
<keyword evidence="12 14" id="KW-0472">Membrane</keyword>
<feature type="transmembrane region" description="Helical" evidence="14">
    <location>
        <begin position="1025"/>
        <end position="1045"/>
    </location>
</feature>
<dbReference type="InterPro" id="IPR011016">
    <property type="entry name" value="Znf_RING-CH"/>
</dbReference>
<reference evidence="17 18" key="1">
    <citation type="submission" date="2019-07" db="EMBL/GenBank/DDBJ databases">
        <authorList>
            <person name="Friedrich A."/>
            <person name="Schacherer J."/>
        </authorList>
    </citation>
    <scope>NUCLEOTIDE SEQUENCE [LARGE SCALE GENOMIC DNA]</scope>
</reference>
<evidence type="ECO:0000256" key="14">
    <source>
        <dbReference type="SAM" id="Phobius"/>
    </source>
</evidence>
<evidence type="ECO:0000256" key="3">
    <source>
        <dbReference type="ARBA" id="ARBA00004906"/>
    </source>
</evidence>
<protein>
    <recommendedName>
        <fullName evidence="4">RING-type E3 ubiquitin transferase</fullName>
        <ecNumber evidence="4">2.3.2.27</ecNumber>
    </recommendedName>
</protein>
<dbReference type="EMBL" id="CABFWN010000002">
    <property type="protein sequence ID" value="VUG17837.1"/>
    <property type="molecule type" value="Genomic_DNA"/>
</dbReference>
<evidence type="ECO:0000313" key="16">
    <source>
        <dbReference type="EMBL" id="KAF6009671.1"/>
    </source>
</evidence>
<dbReference type="AlphaFoldDB" id="A0A7D9CWZ8"/>
<feature type="transmembrane region" description="Helical" evidence="14">
    <location>
        <begin position="984"/>
        <end position="1004"/>
    </location>
</feature>
<keyword evidence="5" id="KW-0808">Transferase</keyword>
<dbReference type="Pfam" id="PF12906">
    <property type="entry name" value="RINGv"/>
    <property type="match status" value="1"/>
</dbReference>
<evidence type="ECO:0000256" key="9">
    <source>
        <dbReference type="ARBA" id="ARBA00022786"/>
    </source>
</evidence>
<organism evidence="17 18">
    <name type="scientific">Dekkera bruxellensis</name>
    <name type="common">Brettanomyces custersii</name>
    <dbReference type="NCBI Taxonomy" id="5007"/>
    <lineage>
        <taxon>Eukaryota</taxon>
        <taxon>Fungi</taxon>
        <taxon>Dikarya</taxon>
        <taxon>Ascomycota</taxon>
        <taxon>Saccharomycotina</taxon>
        <taxon>Pichiomycetes</taxon>
        <taxon>Pichiales</taxon>
        <taxon>Pichiaceae</taxon>
        <taxon>Brettanomyces</taxon>
    </lineage>
</organism>
<evidence type="ECO:0000256" key="12">
    <source>
        <dbReference type="ARBA" id="ARBA00023136"/>
    </source>
</evidence>
<evidence type="ECO:0000256" key="10">
    <source>
        <dbReference type="ARBA" id="ARBA00022833"/>
    </source>
</evidence>
<feature type="transmembrane region" description="Helical" evidence="14">
    <location>
        <begin position="483"/>
        <end position="507"/>
    </location>
</feature>
<evidence type="ECO:0000256" key="7">
    <source>
        <dbReference type="ARBA" id="ARBA00022723"/>
    </source>
</evidence>
<dbReference type="SMART" id="SM00744">
    <property type="entry name" value="RINGv"/>
    <property type="match status" value="1"/>
</dbReference>
<gene>
    <name evidence="17" type="ORF">DEBR0S2_17436G</name>
    <name evidence="16" type="ORF">HII12_003217</name>
</gene>
<dbReference type="PANTHER" id="PTHR13145">
    <property type="entry name" value="SSM4 PROTEIN"/>
    <property type="match status" value="1"/>
</dbReference>
<feature type="transmembrane region" description="Helical" evidence="14">
    <location>
        <begin position="604"/>
        <end position="626"/>
    </location>
</feature>
<evidence type="ECO:0000313" key="17">
    <source>
        <dbReference type="EMBL" id="VUG17837.1"/>
    </source>
</evidence>
<evidence type="ECO:0000256" key="2">
    <source>
        <dbReference type="ARBA" id="ARBA00004141"/>
    </source>
</evidence>
<keyword evidence="6 14" id="KW-0812">Transmembrane</keyword>
<dbReference type="GO" id="GO:0036503">
    <property type="term" value="P:ERAD pathway"/>
    <property type="evidence" value="ECO:0007669"/>
    <property type="project" value="TreeGrafter"/>
</dbReference>
<evidence type="ECO:0000259" key="15">
    <source>
        <dbReference type="PROSITE" id="PS51292"/>
    </source>
</evidence>
<keyword evidence="7" id="KW-0479">Metal-binding</keyword>
<feature type="region of interest" description="Disordered" evidence="13">
    <location>
        <begin position="1133"/>
        <end position="1152"/>
    </location>
</feature>
<feature type="transmembrane region" description="Helical" evidence="14">
    <location>
        <begin position="811"/>
        <end position="839"/>
    </location>
</feature>
<dbReference type="EC" id="2.3.2.27" evidence="4"/>
<proteinExistence type="predicted"/>
<dbReference type="GO" id="GO:0005789">
    <property type="term" value="C:endoplasmic reticulum membrane"/>
    <property type="evidence" value="ECO:0007669"/>
    <property type="project" value="TreeGrafter"/>
</dbReference>
<evidence type="ECO:0000256" key="13">
    <source>
        <dbReference type="SAM" id="MobiDB-lite"/>
    </source>
</evidence>
<evidence type="ECO:0000256" key="4">
    <source>
        <dbReference type="ARBA" id="ARBA00012483"/>
    </source>
</evidence>
<dbReference type="GO" id="GO:0061630">
    <property type="term" value="F:ubiquitin protein ligase activity"/>
    <property type="evidence" value="ECO:0007669"/>
    <property type="project" value="UniProtKB-EC"/>
</dbReference>
<dbReference type="OMA" id="DIATHIM"/>
<dbReference type="GO" id="GO:0008270">
    <property type="term" value="F:zinc ion binding"/>
    <property type="evidence" value="ECO:0007669"/>
    <property type="project" value="UniProtKB-KW"/>
</dbReference>
<comment type="catalytic activity">
    <reaction evidence="1">
        <text>S-ubiquitinyl-[E2 ubiquitin-conjugating enzyme]-L-cysteine + [acceptor protein]-L-lysine = [E2 ubiquitin-conjugating enzyme]-L-cysteine + N(6)-ubiquitinyl-[acceptor protein]-L-lysine.</text>
        <dbReference type="EC" id="2.3.2.27"/>
    </reaction>
</comment>
<feature type="transmembrane region" description="Helical" evidence="14">
    <location>
        <begin position="545"/>
        <end position="565"/>
    </location>
</feature>
<evidence type="ECO:0000256" key="5">
    <source>
        <dbReference type="ARBA" id="ARBA00022679"/>
    </source>
</evidence>
<dbReference type="CDD" id="cd16702">
    <property type="entry name" value="RING_CH-C4HC3_MARCH6"/>
    <property type="match status" value="1"/>
</dbReference>
<feature type="transmembrane region" description="Helical" evidence="14">
    <location>
        <begin position="944"/>
        <end position="964"/>
    </location>
</feature>
<feature type="transmembrane region" description="Helical" evidence="14">
    <location>
        <begin position="87"/>
        <end position="110"/>
    </location>
</feature>
<keyword evidence="18" id="KW-1185">Reference proteome</keyword>
<sequence>MPTDIPVCRICRCEGTDDAPLFHPCKCRGSIKYIHQECLESWLKHSHKERCDICNAPYTFKTVYQPDTPEVLPFPLIIGRAFSHFKVILYHAYLSILTLVCIVIQVPVFVSCVDRYLDWLIGCTVPYSDYVYGFLYGEEIPGRTPSDLTDNFQKLQLIFDNTWLKGLMTISKYTLALGSMMLIQGSVLSDEGFNKIIKKKIGPEPRMHQIFDILHQRQLRRLNQQNENGVADEGDIDGHNNENNEMDPEDIQELVHIANRMLEEEHRNNPDRNHDLPAQFRANDDNLLAEPAMNEDINDEDAAVQNDNVGREENNGFFNGRKGPIFVLQTTAFIDVAVPGVLICLKTIPTLLGMITVGIADMAIRLLLSLLTKASTFLHAYIPISKSFYELKAPNTVMQLYNWISEKVVVQKITGFFLSNFVYPCENAYLNTINWTPTTNLFERRATVIIGFSVVLSLILLIMRKMESVCSQSNPLSGGYRSIYTVLLELVCVLKIFALVMIEWLVFPLFCGYQVEFALVPFFNENLYTYKIEPPLFGTLDFSYVPLWFIGTFFMYFFAAFVSMIRSNILREGVLFFIRPSDDPNIRLIHDALMRPFLLKLSHIGLSAIIYSLYIHIEFTIVTWGIRLFSPVKILPSVTRASNFERLGYLALFFVGSFSKDKIIDYWKFVFKYSCSILRLSSFLLGEKIPSERGHVLYRNKLNHALHFHEKPDFSNPVTEHEAGNFFKEHKEVNCCFVPDGNYVRAPDNDQVGRKFVRTLFVPVTKDDKLLAPIPPLVDDEEKYNPYGDEEPLNATTYTVVYRPPNFRKRVFSLFGLMWTFSMLITLFIYAFCIFVGILFELCMSFGDKSTNWGLDSDIFTLDVWKSTIVVCMIVTLGKVFDIATHIMTEQQSKPADNEELQNEDENNKVPKINEYTSIIMKVTKHIFSRCRTILVQAAPYVKMGFTFVMHLLTEVIILIFGLLLPGNYFDEYLAGMPNQHGGWVLQLYRVLLAGLTSISMNYVSGLVISFNPRLSISFKIRHQIFIVSFLIAAIWLTNAAIYAWKHPDDNFHWLLSPPLENEGTKFSPMIKYWVSLATQSMTIRLCNILCFSIWIIFLLIVFIKKARAFFNEVNSQLKDEYYSRGKVLANASDDSQDTTNTLETTEINREE</sequence>
<reference evidence="16 19" key="2">
    <citation type="journal article" date="2020" name="Appl. Microbiol. Biotechnol.">
        <title>Targeted gene deletion in Brettanomyces bruxellensis with an expression-free CRISPR-Cas9 system.</title>
        <authorList>
            <person name="Varela C."/>
            <person name="Bartel C."/>
            <person name="Onetto C."/>
            <person name="Borneman A."/>
        </authorList>
    </citation>
    <scope>NUCLEOTIDE SEQUENCE [LARGE SCALE GENOMIC DNA]</scope>
    <source>
        <strain evidence="16 19">AWRI1613</strain>
    </source>
</reference>
<evidence type="ECO:0000313" key="19">
    <source>
        <dbReference type="Proteomes" id="UP000568158"/>
    </source>
</evidence>
<keyword evidence="9" id="KW-0833">Ubl conjugation pathway</keyword>
<evidence type="ECO:0000256" key="8">
    <source>
        <dbReference type="ARBA" id="ARBA00022771"/>
    </source>
</evidence>
<comment type="pathway">
    <text evidence="3">Protein modification; protein ubiquitination.</text>
</comment>
<comment type="subcellular location">
    <subcellularLocation>
        <location evidence="2">Membrane</location>
        <topology evidence="2">Multi-pass membrane protein</topology>
    </subcellularLocation>
</comment>
<name>A0A7D9CWZ8_DEKBR</name>
<feature type="transmembrane region" description="Helical" evidence="14">
    <location>
        <begin position="446"/>
        <end position="463"/>
    </location>
</feature>
<dbReference type="Proteomes" id="UP000568158">
    <property type="component" value="Unassembled WGS sequence"/>
</dbReference>
<keyword evidence="8" id="KW-0863">Zinc-finger</keyword>
<dbReference type="PROSITE" id="PS51292">
    <property type="entry name" value="ZF_RING_CH"/>
    <property type="match status" value="1"/>
</dbReference>
<evidence type="ECO:0000256" key="11">
    <source>
        <dbReference type="ARBA" id="ARBA00022989"/>
    </source>
</evidence>
<dbReference type="PANTHER" id="PTHR13145:SF0">
    <property type="entry name" value="E3 UBIQUITIN-PROTEIN LIGASE MARCHF6"/>
    <property type="match status" value="1"/>
</dbReference>
<dbReference type="Gene3D" id="3.30.40.10">
    <property type="entry name" value="Zinc/RING finger domain, C3HC4 (zinc finger)"/>
    <property type="match status" value="1"/>
</dbReference>
<dbReference type="Proteomes" id="UP000478008">
    <property type="component" value="Unassembled WGS sequence"/>
</dbReference>
<accession>A0A7D9CWZ8</accession>
<evidence type="ECO:0000313" key="18">
    <source>
        <dbReference type="Proteomes" id="UP000478008"/>
    </source>
</evidence>